<dbReference type="Proteomes" id="UP000809529">
    <property type="component" value="Unassembled WGS sequence"/>
</dbReference>
<protein>
    <recommendedName>
        <fullName evidence="4">HrpA</fullName>
    </recommendedName>
</protein>
<evidence type="ECO:0000256" key="1">
    <source>
        <dbReference type="SAM" id="MobiDB-lite"/>
    </source>
</evidence>
<comment type="caution">
    <text evidence="2">The sequence shown here is derived from an EMBL/GenBank/DDBJ whole genome shotgun (WGS) entry which is preliminary data.</text>
</comment>
<keyword evidence="3" id="KW-1185">Reference proteome</keyword>
<dbReference type="InterPro" id="IPR018581">
    <property type="entry name" value="T3SS_pilus_HrpA"/>
</dbReference>
<reference evidence="2 3" key="1">
    <citation type="submission" date="2020-01" db="EMBL/GenBank/DDBJ databases">
        <title>Comparative genomics of meat spoilage bacteria.</title>
        <authorList>
            <person name="Hilgarth M."/>
            <person name="Vogel R.F."/>
        </authorList>
    </citation>
    <scope>NUCLEOTIDE SEQUENCE [LARGE SCALE GENOMIC DNA]</scope>
    <source>
        <strain evidence="2 3">TMW2.2077</strain>
    </source>
</reference>
<dbReference type="EMBL" id="JAAEBW010000014">
    <property type="protein sequence ID" value="MBM1197394.1"/>
    <property type="molecule type" value="Genomic_DNA"/>
</dbReference>
<organism evidence="2 3">
    <name type="scientific">Pseudomonas weihenstephanensis</name>
    <dbReference type="NCBI Taxonomy" id="1608994"/>
    <lineage>
        <taxon>Bacteria</taxon>
        <taxon>Pseudomonadati</taxon>
        <taxon>Pseudomonadota</taxon>
        <taxon>Gammaproteobacteria</taxon>
        <taxon>Pseudomonadales</taxon>
        <taxon>Pseudomonadaceae</taxon>
        <taxon>Pseudomonas</taxon>
    </lineage>
</organism>
<proteinExistence type="predicted"/>
<gene>
    <name evidence="2" type="ORF">GYN02_19710</name>
</gene>
<dbReference type="RefSeq" id="WP_203303679.1">
    <property type="nucleotide sequence ID" value="NZ_JAAEBW010000014.1"/>
</dbReference>
<feature type="region of interest" description="Disordered" evidence="1">
    <location>
        <begin position="1"/>
        <end position="34"/>
    </location>
</feature>
<sequence length="90" mass="9269">MIGNNSGLFNSVIGGSAGFVGSGENNKSEEASRKALKLQDEAQARMTEMQSKAAQSKIVTDGINAIMAGAIDSGNKASNTISSSAKQVQY</sequence>
<evidence type="ECO:0008006" key="4">
    <source>
        <dbReference type="Google" id="ProtNLM"/>
    </source>
</evidence>
<evidence type="ECO:0000313" key="2">
    <source>
        <dbReference type="EMBL" id="MBM1197394.1"/>
    </source>
</evidence>
<evidence type="ECO:0000313" key="3">
    <source>
        <dbReference type="Proteomes" id="UP000809529"/>
    </source>
</evidence>
<dbReference type="Pfam" id="PF09589">
    <property type="entry name" value="HrpA_pilin"/>
    <property type="match status" value="1"/>
</dbReference>
<accession>A0ABS1ZLN7</accession>
<name>A0ABS1ZLN7_9PSED</name>